<comment type="similarity">
    <text evidence="1">Belongs to the bacterial sugar transferase family.</text>
</comment>
<evidence type="ECO:0000256" key="1">
    <source>
        <dbReference type="ARBA" id="ARBA00006464"/>
    </source>
</evidence>
<name>A0ABX5R8N9_9PSED</name>
<keyword evidence="5" id="KW-1185">Reference proteome</keyword>
<evidence type="ECO:0000259" key="3">
    <source>
        <dbReference type="Pfam" id="PF02397"/>
    </source>
</evidence>
<evidence type="ECO:0000256" key="2">
    <source>
        <dbReference type="SAM" id="Phobius"/>
    </source>
</evidence>
<feature type="domain" description="Bacterial sugar transferase" evidence="3">
    <location>
        <begin position="2"/>
        <end position="179"/>
    </location>
</feature>
<dbReference type="PANTHER" id="PTHR30576">
    <property type="entry name" value="COLANIC BIOSYNTHESIS UDP-GLUCOSE LIPID CARRIER TRANSFERASE"/>
    <property type="match status" value="1"/>
</dbReference>
<reference evidence="4 5" key="1">
    <citation type="journal article" date="2018" name="Genome Biol. Evol.">
        <title>Partnering With a Pest: Genomes of Hemlock Woolly Adelgid Symbionts Reveal Atypical Nutritional Provisioning Patterns in Dual-Obligate Bacteria.</title>
        <authorList>
            <person name="Weglarz K.M."/>
            <person name="Havill N.P."/>
            <person name="Burke G.R."/>
            <person name="von Dohlen C.D."/>
        </authorList>
    </citation>
    <scope>NUCLEOTIDE SEQUENCE [LARGE SCALE GENOMIC DNA]</scope>
    <source>
        <strain evidence="4 5">HWA_ENA</strain>
    </source>
</reference>
<dbReference type="InterPro" id="IPR003362">
    <property type="entry name" value="Bact_transf"/>
</dbReference>
<keyword evidence="2" id="KW-0812">Transmembrane</keyword>
<keyword evidence="2" id="KW-0472">Membrane</keyword>
<dbReference type="RefSeq" id="WP_129211353.1">
    <property type="nucleotide sequence ID" value="NZ_CP026512.1"/>
</dbReference>
<dbReference type="GO" id="GO:0102334">
    <property type="term" value="F:N,N'-diacetylbacilliosaminyl-1-phosphate transferase activity"/>
    <property type="evidence" value="ECO:0007669"/>
    <property type="project" value="UniProtKB-EC"/>
</dbReference>
<evidence type="ECO:0000313" key="5">
    <source>
        <dbReference type="Proteomes" id="UP000288953"/>
    </source>
</evidence>
<dbReference type="EMBL" id="CP026512">
    <property type="protein sequence ID" value="QAX82010.1"/>
    <property type="molecule type" value="Genomic_DNA"/>
</dbReference>
<feature type="transmembrane region" description="Helical" evidence="2">
    <location>
        <begin position="7"/>
        <end position="28"/>
    </location>
</feature>
<keyword evidence="2" id="KW-1133">Transmembrane helix</keyword>
<protein>
    <submittedName>
        <fullName evidence="4">Undecaprenyl phosphate N,N'-diacetylbacillosamine 1-phosphate transferase</fullName>
        <ecNumber evidence="4">2.7.8.36</ecNumber>
    </submittedName>
</protein>
<sequence>MKRFFDFILSLFALIILVVPIFLITIAVKLTSKGPALYWSNRIGMNNMPFKMPKFRSMHEGTPIVATHLLLNSSKYLTPVGNFLRKSSLDELPQLWSIIVGDMSLVGPRPALFNQFDLIELRTGKNVHRIRPGLTGLAQISGRDKLLITAKVDYDAYYAKNISIIFDIKILILTTINVVKRVGVLY</sequence>
<evidence type="ECO:0000313" key="4">
    <source>
        <dbReference type="EMBL" id="QAX82010.1"/>
    </source>
</evidence>
<keyword evidence="4" id="KW-0808">Transferase</keyword>
<dbReference type="EC" id="2.7.8.36" evidence="4"/>
<gene>
    <name evidence="4" type="primary">pglC</name>
    <name evidence="4" type="ORF">C3B55_00686</name>
</gene>
<accession>A0ABX5R8N9</accession>
<dbReference type="PANTHER" id="PTHR30576:SF10">
    <property type="entry name" value="SLL5057 PROTEIN"/>
    <property type="match status" value="1"/>
</dbReference>
<dbReference type="Pfam" id="PF02397">
    <property type="entry name" value="Bac_transf"/>
    <property type="match status" value="1"/>
</dbReference>
<dbReference type="Proteomes" id="UP000288953">
    <property type="component" value="Chromosome"/>
</dbReference>
<organism evidence="4 5">
    <name type="scientific">Candidatus Pseudomonas adelgestsugas</name>
    <dbReference type="NCBI Taxonomy" id="1302376"/>
    <lineage>
        <taxon>Bacteria</taxon>
        <taxon>Pseudomonadati</taxon>
        <taxon>Pseudomonadota</taxon>
        <taxon>Gammaproteobacteria</taxon>
        <taxon>Pseudomonadales</taxon>
        <taxon>Pseudomonadaceae</taxon>
        <taxon>Pseudomonas</taxon>
    </lineage>
</organism>
<proteinExistence type="inferred from homology"/>